<dbReference type="PANTHER" id="PTHR34535:SF3">
    <property type="entry name" value="HYDROGENASE MATURATION FACTOR HYPA"/>
    <property type="match status" value="1"/>
</dbReference>
<evidence type="ECO:0000313" key="9">
    <source>
        <dbReference type="Proteomes" id="UP000232806"/>
    </source>
</evidence>
<dbReference type="InterPro" id="IPR000688">
    <property type="entry name" value="HypA/HybF"/>
</dbReference>
<keyword evidence="2 4" id="KW-0479">Metal-binding</keyword>
<dbReference type="AlphaFoldDB" id="A0A2H4VMJ5"/>
<comment type="similarity">
    <text evidence="4">Belongs to the HypA/HybF family.</text>
</comment>
<keyword evidence="8" id="KW-1185">Reference proteome</keyword>
<dbReference type="EMBL" id="CP017768">
    <property type="protein sequence ID" value="AUB59302.1"/>
    <property type="molecule type" value="Genomic_DNA"/>
</dbReference>
<protein>
    <recommendedName>
        <fullName evidence="4">Hydrogenase maturation factor HypA</fullName>
    </recommendedName>
</protein>
<dbReference type="HAMAP" id="MF_00213">
    <property type="entry name" value="HypA_HybF"/>
    <property type="match status" value="1"/>
</dbReference>
<dbReference type="Proteomes" id="UP000591058">
    <property type="component" value="Unassembled WGS sequence"/>
</dbReference>
<dbReference type="GO" id="GO:0051604">
    <property type="term" value="P:protein maturation"/>
    <property type="evidence" value="ECO:0007669"/>
    <property type="project" value="InterPro"/>
</dbReference>
<evidence type="ECO:0000313" key="8">
    <source>
        <dbReference type="Proteomes" id="UP000232631"/>
    </source>
</evidence>
<accession>A0A2H4V9D9</accession>
<gene>
    <name evidence="4 7" type="primary">hypA</name>
    <name evidence="5" type="ORF">BK007_00785</name>
    <name evidence="6" type="ORF">BK009_00555</name>
    <name evidence="7" type="ORF">HG719_03280</name>
</gene>
<evidence type="ECO:0000256" key="3">
    <source>
        <dbReference type="ARBA" id="ARBA00022833"/>
    </source>
</evidence>
<evidence type="ECO:0000313" key="7">
    <source>
        <dbReference type="EMBL" id="NMO08860.1"/>
    </source>
</evidence>
<dbReference type="Proteomes" id="UP000232806">
    <property type="component" value="Chromosome"/>
</dbReference>
<proteinExistence type="inferred from homology"/>
<evidence type="ECO:0000313" key="10">
    <source>
        <dbReference type="Proteomes" id="UP000591058"/>
    </source>
</evidence>
<accession>A0A2H4VMJ5</accession>
<name>A0A2H4VMJ5_9EURY</name>
<dbReference type="GeneID" id="35124037"/>
<feature type="binding site" evidence="4">
    <location>
        <position position="96"/>
    </location>
    <ligand>
        <name>Zn(2+)</name>
        <dbReference type="ChEBI" id="CHEBI:29105"/>
    </ligand>
</feature>
<dbReference type="GO" id="GO:0016151">
    <property type="term" value="F:nickel cation binding"/>
    <property type="evidence" value="ECO:0007669"/>
    <property type="project" value="UniProtKB-UniRule"/>
</dbReference>
<dbReference type="Proteomes" id="UP000232631">
    <property type="component" value="Chromosome"/>
</dbReference>
<feature type="binding site" evidence="4">
    <location>
        <position position="76"/>
    </location>
    <ligand>
        <name>Zn(2+)</name>
        <dbReference type="ChEBI" id="CHEBI:29105"/>
    </ligand>
</feature>
<keyword evidence="3 4" id="KW-0862">Zinc</keyword>
<dbReference type="NCBIfam" id="NF001976">
    <property type="entry name" value="PRK00762.1"/>
    <property type="match status" value="1"/>
</dbReference>
<feature type="binding site" evidence="4">
    <location>
        <position position="73"/>
    </location>
    <ligand>
        <name>Zn(2+)</name>
        <dbReference type="ChEBI" id="CHEBI:29105"/>
    </ligand>
</feature>
<reference evidence="7 10" key="2">
    <citation type="submission" date="2020-04" db="EMBL/GenBank/DDBJ databases">
        <title>Draft genome of Methanobacterium subterraneum isolated from animal feces.</title>
        <authorList>
            <person name="Ouboter H.T."/>
            <person name="Berger S."/>
            <person name="Gungor E."/>
            <person name="Jetten M.S.M."/>
            <person name="Welte C.U."/>
        </authorList>
    </citation>
    <scope>NUCLEOTIDE SEQUENCE [LARGE SCALE GENOMIC DNA]</scope>
    <source>
        <strain evidence="7">HO_2020</strain>
    </source>
</reference>
<dbReference type="GO" id="GO:0008270">
    <property type="term" value="F:zinc ion binding"/>
    <property type="evidence" value="ECO:0007669"/>
    <property type="project" value="UniProtKB-UniRule"/>
</dbReference>
<feature type="binding site" evidence="4">
    <location>
        <position position="2"/>
    </location>
    <ligand>
        <name>Ni(2+)</name>
        <dbReference type="ChEBI" id="CHEBI:49786"/>
    </ligand>
</feature>
<evidence type="ECO:0000313" key="5">
    <source>
        <dbReference type="EMBL" id="AUB54700.1"/>
    </source>
</evidence>
<dbReference type="OrthoDB" id="36835at2157"/>
<dbReference type="RefSeq" id="WP_100904675.1">
    <property type="nucleotide sequence ID" value="NZ_CP017766.1"/>
</dbReference>
<evidence type="ECO:0000313" key="6">
    <source>
        <dbReference type="EMBL" id="AUB59302.1"/>
    </source>
</evidence>
<evidence type="ECO:0000256" key="4">
    <source>
        <dbReference type="HAMAP-Rule" id="MF_00213"/>
    </source>
</evidence>
<organism evidence="6 8">
    <name type="scientific">Methanobacterium subterraneum</name>
    <dbReference type="NCBI Taxonomy" id="59277"/>
    <lineage>
        <taxon>Archaea</taxon>
        <taxon>Methanobacteriati</taxon>
        <taxon>Methanobacteriota</taxon>
        <taxon>Methanomada group</taxon>
        <taxon>Methanobacteria</taxon>
        <taxon>Methanobacteriales</taxon>
        <taxon>Methanobacteriaceae</taxon>
        <taxon>Methanobacterium</taxon>
    </lineage>
</organism>
<dbReference type="EMBL" id="CP017766">
    <property type="protein sequence ID" value="AUB54700.1"/>
    <property type="molecule type" value="Genomic_DNA"/>
</dbReference>
<evidence type="ECO:0000256" key="2">
    <source>
        <dbReference type="ARBA" id="ARBA00022723"/>
    </source>
</evidence>
<dbReference type="PANTHER" id="PTHR34535">
    <property type="entry name" value="HYDROGENASE MATURATION FACTOR HYPA"/>
    <property type="match status" value="1"/>
</dbReference>
<sequence>MHELSMAQAIVDTVLDAAEKNNATEVVEVTIEVGMLTMLNPEQLKFLLDVIVEDTILKNAEIIIEDVPVEIECRGCEFTGLANTDGSDHYLAIVVCPECGERNVEVLTGKECNVKTIKIEKSDEDA</sequence>
<dbReference type="NCBIfam" id="TIGR00100">
    <property type="entry name" value="hypA"/>
    <property type="match status" value="1"/>
</dbReference>
<dbReference type="Gene3D" id="3.30.2320.80">
    <property type="match status" value="1"/>
</dbReference>
<dbReference type="PIRSF" id="PIRSF004761">
    <property type="entry name" value="Hydrgn_mat_HypA"/>
    <property type="match status" value="1"/>
</dbReference>
<dbReference type="KEGG" id="msub:BK009_00555"/>
<keyword evidence="1 4" id="KW-0533">Nickel</keyword>
<dbReference type="EMBL" id="JABBYL010000011">
    <property type="protein sequence ID" value="NMO08860.1"/>
    <property type="molecule type" value="Genomic_DNA"/>
</dbReference>
<reference evidence="8 9" key="1">
    <citation type="submission" date="2016-10" db="EMBL/GenBank/DDBJ databases">
        <title>Comparative genomics between deep and shallow subseafloor isolates.</title>
        <authorList>
            <person name="Ishii S."/>
            <person name="Miller J.R."/>
            <person name="Sutton G."/>
            <person name="Suzuki S."/>
            <person name="Methe B."/>
            <person name="Inagaki F."/>
            <person name="Imachi H."/>
        </authorList>
    </citation>
    <scope>NUCLEOTIDE SEQUENCE [LARGE SCALE GENOMIC DNA]</scope>
    <source>
        <strain evidence="6 8">A8p</strain>
        <strain evidence="5 9">MO-MB1</strain>
    </source>
</reference>
<evidence type="ECO:0000256" key="1">
    <source>
        <dbReference type="ARBA" id="ARBA00022596"/>
    </source>
</evidence>
<dbReference type="Pfam" id="PF01155">
    <property type="entry name" value="HypA"/>
    <property type="match status" value="1"/>
</dbReference>
<feature type="binding site" evidence="4">
    <location>
        <position position="99"/>
    </location>
    <ligand>
        <name>Zn(2+)</name>
        <dbReference type="ChEBI" id="CHEBI:29105"/>
    </ligand>
</feature>
<comment type="function">
    <text evidence="4">Involved in the maturation of [NiFe] hydrogenases. Required for nickel insertion into the metal center of the hydrogenase.</text>
</comment>